<reference evidence="7 8" key="1">
    <citation type="submission" date="2017-09" db="EMBL/GenBank/DDBJ databases">
        <title>Bacterial strain isolated from the female urinary microbiota.</title>
        <authorList>
            <person name="Thomas-White K."/>
            <person name="Kumar N."/>
            <person name="Forster S."/>
            <person name="Putonti C."/>
            <person name="Lawley T."/>
            <person name="Wolfe A.J."/>
        </authorList>
    </citation>
    <scope>NUCLEOTIDE SEQUENCE [LARGE SCALE GENOMIC DNA]</scope>
    <source>
        <strain evidence="7 8">UMB0204</strain>
    </source>
</reference>
<feature type="domain" description="DUF1232" evidence="6">
    <location>
        <begin position="28"/>
        <end position="64"/>
    </location>
</feature>
<comment type="subcellular location">
    <subcellularLocation>
        <location evidence="1">Endomembrane system</location>
        <topology evidence="1">Multi-pass membrane protein</topology>
    </subcellularLocation>
</comment>
<dbReference type="AlphaFoldDB" id="A0A2N6UJM3"/>
<dbReference type="GO" id="GO:0012505">
    <property type="term" value="C:endomembrane system"/>
    <property type="evidence" value="ECO:0007669"/>
    <property type="project" value="UniProtKB-SubCell"/>
</dbReference>
<gene>
    <name evidence="7" type="ORF">CJ192_04105</name>
</gene>
<evidence type="ECO:0000256" key="5">
    <source>
        <dbReference type="SAM" id="Phobius"/>
    </source>
</evidence>
<evidence type="ECO:0000313" key="7">
    <source>
        <dbReference type="EMBL" id="PMC81940.1"/>
    </source>
</evidence>
<dbReference type="GeneID" id="84578361"/>
<evidence type="ECO:0000313" key="8">
    <source>
        <dbReference type="Proteomes" id="UP000235658"/>
    </source>
</evidence>
<sequence length="90" mass="10330">MKNKFSKITNFIPVYFRAMKDKNTPKLAKLLGLGAILYAIMPADLINDMIPFLGILDDAIVLPFLIYITSKMIPDSVMNKEKFEYIEENK</sequence>
<proteinExistence type="predicted"/>
<dbReference type="EMBL" id="PNHP01000002">
    <property type="protein sequence ID" value="PMC81940.1"/>
    <property type="molecule type" value="Genomic_DNA"/>
</dbReference>
<dbReference type="Pfam" id="PF06803">
    <property type="entry name" value="DUF1232"/>
    <property type="match status" value="1"/>
</dbReference>
<keyword evidence="2 5" id="KW-0812">Transmembrane</keyword>
<protein>
    <submittedName>
        <fullName evidence="7">DUF1232 domain-containing protein</fullName>
    </submittedName>
</protein>
<feature type="transmembrane region" description="Helical" evidence="5">
    <location>
        <begin position="49"/>
        <end position="68"/>
    </location>
</feature>
<keyword evidence="3 5" id="KW-1133">Transmembrane helix</keyword>
<comment type="caution">
    <text evidence="7">The sequence shown here is derived from an EMBL/GenBank/DDBJ whole genome shotgun (WGS) entry which is preliminary data.</text>
</comment>
<feature type="transmembrane region" description="Helical" evidence="5">
    <location>
        <begin position="27"/>
        <end position="43"/>
    </location>
</feature>
<evidence type="ECO:0000256" key="2">
    <source>
        <dbReference type="ARBA" id="ARBA00022692"/>
    </source>
</evidence>
<name>A0A2N6UJM3_9FIRM</name>
<evidence type="ECO:0000256" key="4">
    <source>
        <dbReference type="ARBA" id="ARBA00023136"/>
    </source>
</evidence>
<dbReference type="RefSeq" id="WP_004817334.1">
    <property type="nucleotide sequence ID" value="NZ_CAUPDS010000006.1"/>
</dbReference>
<organism evidence="7 8">
    <name type="scientific">Anaerococcus hydrogenalis</name>
    <dbReference type="NCBI Taxonomy" id="33029"/>
    <lineage>
        <taxon>Bacteria</taxon>
        <taxon>Bacillati</taxon>
        <taxon>Bacillota</taxon>
        <taxon>Tissierellia</taxon>
        <taxon>Tissierellales</taxon>
        <taxon>Peptoniphilaceae</taxon>
        <taxon>Anaerococcus</taxon>
    </lineage>
</organism>
<evidence type="ECO:0000256" key="3">
    <source>
        <dbReference type="ARBA" id="ARBA00022989"/>
    </source>
</evidence>
<evidence type="ECO:0000256" key="1">
    <source>
        <dbReference type="ARBA" id="ARBA00004127"/>
    </source>
</evidence>
<keyword evidence="4 5" id="KW-0472">Membrane</keyword>
<dbReference type="InterPro" id="IPR010652">
    <property type="entry name" value="DUF1232"/>
</dbReference>
<dbReference type="Proteomes" id="UP000235658">
    <property type="component" value="Unassembled WGS sequence"/>
</dbReference>
<evidence type="ECO:0000259" key="6">
    <source>
        <dbReference type="Pfam" id="PF06803"/>
    </source>
</evidence>
<accession>A0A2N6UJM3</accession>